<protein>
    <submittedName>
        <fullName evidence="1">Uncharacterized protein</fullName>
    </submittedName>
</protein>
<accession>A0A0K2TG91</accession>
<proteinExistence type="predicted"/>
<evidence type="ECO:0000313" key="1">
    <source>
        <dbReference type="EMBL" id="CDW24602.1"/>
    </source>
</evidence>
<feature type="non-terminal residue" evidence="1">
    <location>
        <position position="1"/>
    </location>
</feature>
<sequence length="57" mass="7064">KYFQKFFKTNNRVTKNIRLHPNFSFCKVQRSLEYILNLSNGCRVEIGIFYKWRPKYE</sequence>
<name>A0A0K2TG91_LEPSM</name>
<feature type="non-terminal residue" evidence="1">
    <location>
        <position position="57"/>
    </location>
</feature>
<organism evidence="1">
    <name type="scientific">Lepeophtheirus salmonis</name>
    <name type="common">Salmon louse</name>
    <name type="synonym">Caligus salmonis</name>
    <dbReference type="NCBI Taxonomy" id="72036"/>
    <lineage>
        <taxon>Eukaryota</taxon>
        <taxon>Metazoa</taxon>
        <taxon>Ecdysozoa</taxon>
        <taxon>Arthropoda</taxon>
        <taxon>Crustacea</taxon>
        <taxon>Multicrustacea</taxon>
        <taxon>Hexanauplia</taxon>
        <taxon>Copepoda</taxon>
        <taxon>Siphonostomatoida</taxon>
        <taxon>Caligidae</taxon>
        <taxon>Lepeophtheirus</taxon>
    </lineage>
</organism>
<dbReference type="EMBL" id="HACA01007241">
    <property type="protein sequence ID" value="CDW24602.1"/>
    <property type="molecule type" value="Transcribed_RNA"/>
</dbReference>
<dbReference type="AlphaFoldDB" id="A0A0K2TG91"/>
<reference evidence="1" key="1">
    <citation type="submission" date="2014-05" db="EMBL/GenBank/DDBJ databases">
        <authorList>
            <person name="Chronopoulou M."/>
        </authorList>
    </citation>
    <scope>NUCLEOTIDE SEQUENCE</scope>
    <source>
        <tissue evidence="1">Whole organism</tissue>
    </source>
</reference>